<organism evidence="2 3">
    <name type="scientific">Sphagnum jensenii</name>
    <dbReference type="NCBI Taxonomy" id="128206"/>
    <lineage>
        <taxon>Eukaryota</taxon>
        <taxon>Viridiplantae</taxon>
        <taxon>Streptophyta</taxon>
        <taxon>Embryophyta</taxon>
        <taxon>Bryophyta</taxon>
        <taxon>Sphagnophytina</taxon>
        <taxon>Sphagnopsida</taxon>
        <taxon>Sphagnales</taxon>
        <taxon>Sphagnaceae</taxon>
        <taxon>Sphagnum</taxon>
    </lineage>
</organism>
<dbReference type="InterPro" id="IPR016024">
    <property type="entry name" value="ARM-type_fold"/>
</dbReference>
<keyword evidence="3" id="KW-1185">Reference proteome</keyword>
<dbReference type="PANTHER" id="PTHR10648">
    <property type="entry name" value="SERINE/THREONINE-PROTEIN PHOSPHATASE PP2A 65 KDA REGULATORY SUBUNIT"/>
    <property type="match status" value="1"/>
</dbReference>
<evidence type="ECO:0000256" key="1">
    <source>
        <dbReference type="ARBA" id="ARBA00022737"/>
    </source>
</evidence>
<dbReference type="PANTHER" id="PTHR10648:SF4">
    <property type="entry name" value="PROTEIN PHOSPHATASE 2 (FORMERLY 2A), REGULATORY SUBUNIT A, BETA ISOFORM-RELATED"/>
    <property type="match status" value="1"/>
</dbReference>
<proteinExistence type="predicted"/>
<sequence>MANELGGFIPYVRGVDHAHVLLPPLETLCIVEETVVRGKAVESLCSIGAQMKESDVVDWFIPLVKRLGAGEWFTVQVSTYGLFHIAYPGMHTLLTRMSVCVAETSRHGVPSGPPRICAGNRNAAATGLLIWLIPDTQHELLWDYSMCADTSRGTAVRELIA</sequence>
<dbReference type="InterPro" id="IPR011989">
    <property type="entry name" value="ARM-like"/>
</dbReference>
<gene>
    <name evidence="2" type="ORF">CSSPJE1EN2_LOCUS5603</name>
</gene>
<protein>
    <submittedName>
        <fullName evidence="2">Uncharacterized protein</fullName>
    </submittedName>
</protein>
<accession>A0ABP1AJ79</accession>
<keyword evidence="1" id="KW-0677">Repeat</keyword>
<dbReference type="SUPFAM" id="SSF48371">
    <property type="entry name" value="ARM repeat"/>
    <property type="match status" value="1"/>
</dbReference>
<reference evidence="2" key="1">
    <citation type="submission" date="2024-03" db="EMBL/GenBank/DDBJ databases">
        <authorList>
            <consortium name="ELIXIR-Norway"/>
            <consortium name="Elixir Norway"/>
        </authorList>
    </citation>
    <scope>NUCLEOTIDE SEQUENCE</scope>
</reference>
<evidence type="ECO:0000313" key="2">
    <source>
        <dbReference type="EMBL" id="CAK9862608.1"/>
    </source>
</evidence>
<dbReference type="Proteomes" id="UP001497522">
    <property type="component" value="Chromosome 13"/>
</dbReference>
<dbReference type="EMBL" id="OZ023714">
    <property type="protein sequence ID" value="CAK9862608.1"/>
    <property type="molecule type" value="Genomic_DNA"/>
</dbReference>
<evidence type="ECO:0000313" key="3">
    <source>
        <dbReference type="Proteomes" id="UP001497522"/>
    </source>
</evidence>
<dbReference type="Gene3D" id="1.25.10.10">
    <property type="entry name" value="Leucine-rich Repeat Variant"/>
    <property type="match status" value="1"/>
</dbReference>
<name>A0ABP1AJ79_9BRYO</name>
<dbReference type="InterPro" id="IPR051023">
    <property type="entry name" value="PP2A_Regulatory_Subunit_A"/>
</dbReference>